<dbReference type="PROSITE" id="PS50883">
    <property type="entry name" value="EAL"/>
    <property type="match status" value="1"/>
</dbReference>
<gene>
    <name evidence="7 12" type="primary">acpP</name>
    <name evidence="12" type="ORF">FYJ65_04320</name>
</gene>
<sequence>MTFEKIRELIVEQLGIDEDMVEMDTNLMKDLEGDSLDMVEIILGIEETFGLEIPDEEAEKFETVRDLVEYVDDHEE</sequence>
<keyword evidence="2 7" id="KW-0444">Lipid biosynthesis</keyword>
<proteinExistence type="inferred from homology"/>
<keyword evidence="13" id="KW-1185">Reference proteome</keyword>
<organism evidence="12 13">
    <name type="scientific">Mogibacterium kristiansenii</name>
    <dbReference type="NCBI Taxonomy" id="2606708"/>
    <lineage>
        <taxon>Bacteria</taxon>
        <taxon>Bacillati</taxon>
        <taxon>Bacillota</taxon>
        <taxon>Clostridia</taxon>
        <taxon>Peptostreptococcales</taxon>
        <taxon>Anaerovoracaceae</taxon>
        <taxon>Mogibacterium</taxon>
    </lineage>
</organism>
<protein>
    <recommendedName>
        <fullName evidence="7 8">Acyl carrier protein</fullName>
        <shortName evidence="7">ACP</shortName>
    </recommendedName>
</protein>
<dbReference type="EMBL" id="VUNA01000006">
    <property type="protein sequence ID" value="MST70572.1"/>
    <property type="molecule type" value="Genomic_DNA"/>
</dbReference>
<comment type="similarity">
    <text evidence="7">Belongs to the acyl carrier protein (ACP) family.</text>
</comment>
<evidence type="ECO:0000259" key="11">
    <source>
        <dbReference type="PROSITE" id="PS50883"/>
    </source>
</evidence>
<keyword evidence="1 7" id="KW-0596">Phosphopantetheine</keyword>
<dbReference type="GO" id="GO:0000036">
    <property type="term" value="F:acyl carrier activity"/>
    <property type="evidence" value="ECO:0007669"/>
    <property type="project" value="UniProtKB-UniRule"/>
</dbReference>
<feature type="domain" description="Carrier" evidence="10">
    <location>
        <begin position="1"/>
        <end position="75"/>
    </location>
</feature>
<comment type="subcellular location">
    <subcellularLocation>
        <location evidence="7">Cytoplasm</location>
    </subcellularLocation>
</comment>
<dbReference type="SUPFAM" id="SSF47336">
    <property type="entry name" value="ACP-like"/>
    <property type="match status" value="1"/>
</dbReference>
<dbReference type="NCBIfam" id="NF002148">
    <property type="entry name" value="PRK00982.1-2"/>
    <property type="match status" value="1"/>
</dbReference>
<dbReference type="InterPro" id="IPR001633">
    <property type="entry name" value="EAL_dom"/>
</dbReference>
<comment type="pathway">
    <text evidence="7 9">Lipid metabolism; fatty acid biosynthesis.</text>
</comment>
<evidence type="ECO:0000256" key="8">
    <source>
        <dbReference type="NCBIfam" id="TIGR00517"/>
    </source>
</evidence>
<feature type="modified residue" description="O-(pantetheine 4'-phosphoryl)serine" evidence="7">
    <location>
        <position position="35"/>
    </location>
</feature>
<dbReference type="PANTHER" id="PTHR20863">
    <property type="entry name" value="ACYL CARRIER PROTEIN"/>
    <property type="match status" value="1"/>
</dbReference>
<feature type="domain" description="EAL" evidence="11">
    <location>
        <begin position="1"/>
        <end position="76"/>
    </location>
</feature>
<dbReference type="PROSITE" id="PS50075">
    <property type="entry name" value="CARRIER"/>
    <property type="match status" value="1"/>
</dbReference>
<reference evidence="12 13" key="1">
    <citation type="submission" date="2019-08" db="EMBL/GenBank/DDBJ databases">
        <title>In-depth cultivation of the pig gut microbiome towards novel bacterial diversity and tailored functional studies.</title>
        <authorList>
            <person name="Wylensek D."/>
            <person name="Hitch T.C.A."/>
            <person name="Clavel T."/>
        </authorList>
    </citation>
    <scope>NUCLEOTIDE SEQUENCE [LARGE SCALE GENOMIC DNA]</scope>
    <source>
        <strain evidence="12 13">WCA-MUC-591-APC-4B</strain>
    </source>
</reference>
<comment type="caution">
    <text evidence="12">The sequence shown here is derived from an EMBL/GenBank/DDBJ whole genome shotgun (WGS) entry which is preliminary data.</text>
</comment>
<comment type="function">
    <text evidence="7 9">Carrier of the growing fatty acid chain in fatty acid biosynthesis.</text>
</comment>
<comment type="PTM">
    <text evidence="9">4'-phosphopantetheine is transferred from CoA to a specific serine of apo-ACP by acpS.</text>
</comment>
<name>A0A6N7X4W4_9FIRM</name>
<dbReference type="GO" id="GO:0016020">
    <property type="term" value="C:membrane"/>
    <property type="evidence" value="ECO:0007669"/>
    <property type="project" value="GOC"/>
</dbReference>
<evidence type="ECO:0000256" key="3">
    <source>
        <dbReference type="ARBA" id="ARBA00022553"/>
    </source>
</evidence>
<evidence type="ECO:0000256" key="6">
    <source>
        <dbReference type="ARBA" id="ARBA00023160"/>
    </source>
</evidence>
<dbReference type="UniPathway" id="UPA00094"/>
<accession>A0A6N7X4W4</accession>
<dbReference type="GO" id="GO:0000035">
    <property type="term" value="F:acyl binding"/>
    <property type="evidence" value="ECO:0007669"/>
    <property type="project" value="TreeGrafter"/>
</dbReference>
<evidence type="ECO:0000256" key="4">
    <source>
        <dbReference type="ARBA" id="ARBA00022832"/>
    </source>
</evidence>
<dbReference type="GO" id="GO:0005829">
    <property type="term" value="C:cytosol"/>
    <property type="evidence" value="ECO:0007669"/>
    <property type="project" value="TreeGrafter"/>
</dbReference>
<comment type="PTM">
    <text evidence="7">4'-phosphopantetheine is transferred from CoA to a specific serine of apo-ACP by AcpS. This modification is essential for activity because fatty acids are bound in thioester linkage to the sulfhydryl of the prosthetic group.</text>
</comment>
<evidence type="ECO:0000313" key="12">
    <source>
        <dbReference type="EMBL" id="MST70572.1"/>
    </source>
</evidence>
<dbReference type="RefSeq" id="WP_154554138.1">
    <property type="nucleotide sequence ID" value="NZ_JAQXUZ010000014.1"/>
</dbReference>
<evidence type="ECO:0000256" key="5">
    <source>
        <dbReference type="ARBA" id="ARBA00023098"/>
    </source>
</evidence>
<keyword evidence="4 7" id="KW-0276">Fatty acid metabolism</keyword>
<dbReference type="NCBIfam" id="TIGR00517">
    <property type="entry name" value="acyl_carrier"/>
    <property type="match status" value="1"/>
</dbReference>
<dbReference type="GO" id="GO:0009245">
    <property type="term" value="P:lipid A biosynthetic process"/>
    <property type="evidence" value="ECO:0007669"/>
    <property type="project" value="TreeGrafter"/>
</dbReference>
<dbReference type="HAMAP" id="MF_01217">
    <property type="entry name" value="Acyl_carrier"/>
    <property type="match status" value="1"/>
</dbReference>
<dbReference type="Gene3D" id="1.10.1200.10">
    <property type="entry name" value="ACP-like"/>
    <property type="match status" value="1"/>
</dbReference>
<evidence type="ECO:0000259" key="10">
    <source>
        <dbReference type="PROSITE" id="PS50075"/>
    </source>
</evidence>
<keyword evidence="7" id="KW-0963">Cytoplasm</keyword>
<dbReference type="NCBIfam" id="NF002150">
    <property type="entry name" value="PRK00982.1-4"/>
    <property type="match status" value="1"/>
</dbReference>
<keyword evidence="3 7" id="KW-0597">Phosphoprotein</keyword>
<dbReference type="Proteomes" id="UP000469424">
    <property type="component" value="Unassembled WGS sequence"/>
</dbReference>
<dbReference type="AlphaFoldDB" id="A0A6N7X4W4"/>
<keyword evidence="6 7" id="KW-0275">Fatty acid biosynthesis</keyword>
<evidence type="ECO:0000256" key="7">
    <source>
        <dbReference type="HAMAP-Rule" id="MF_01217"/>
    </source>
</evidence>
<dbReference type="Pfam" id="PF00550">
    <property type="entry name" value="PP-binding"/>
    <property type="match status" value="1"/>
</dbReference>
<dbReference type="InterPro" id="IPR003231">
    <property type="entry name" value="ACP"/>
</dbReference>
<evidence type="ECO:0000313" key="13">
    <source>
        <dbReference type="Proteomes" id="UP000469424"/>
    </source>
</evidence>
<evidence type="ECO:0000256" key="1">
    <source>
        <dbReference type="ARBA" id="ARBA00022450"/>
    </source>
</evidence>
<dbReference type="PANTHER" id="PTHR20863:SF76">
    <property type="entry name" value="CARRIER DOMAIN-CONTAINING PROTEIN"/>
    <property type="match status" value="1"/>
</dbReference>
<dbReference type="InterPro" id="IPR036736">
    <property type="entry name" value="ACP-like_sf"/>
</dbReference>
<dbReference type="InterPro" id="IPR009081">
    <property type="entry name" value="PP-bd_ACP"/>
</dbReference>
<evidence type="ECO:0000256" key="9">
    <source>
        <dbReference type="RuleBase" id="RU003545"/>
    </source>
</evidence>
<evidence type="ECO:0000256" key="2">
    <source>
        <dbReference type="ARBA" id="ARBA00022516"/>
    </source>
</evidence>
<keyword evidence="5 7" id="KW-0443">Lipid metabolism</keyword>